<feature type="compositionally biased region" description="Low complexity" evidence="3">
    <location>
        <begin position="528"/>
        <end position="541"/>
    </location>
</feature>
<dbReference type="OrthoDB" id="10254377at2759"/>
<feature type="compositionally biased region" description="Polar residues" evidence="3">
    <location>
        <begin position="928"/>
        <end position="941"/>
    </location>
</feature>
<name>A0A0C3GE80_PILCF</name>
<feature type="domain" description="Ras-GEF" evidence="4">
    <location>
        <begin position="1325"/>
        <end position="1649"/>
    </location>
</feature>
<dbReference type="Pfam" id="PF00618">
    <property type="entry name" value="RasGEF_N"/>
    <property type="match status" value="1"/>
</dbReference>
<dbReference type="STRING" id="765440.A0A0C3GE80"/>
<dbReference type="Proteomes" id="UP000054166">
    <property type="component" value="Unassembled WGS sequence"/>
</dbReference>
<proteinExistence type="predicted"/>
<evidence type="ECO:0000313" key="7">
    <source>
        <dbReference type="Proteomes" id="UP000054166"/>
    </source>
</evidence>
<dbReference type="SUPFAM" id="SSF48366">
    <property type="entry name" value="Ras GEF"/>
    <property type="match status" value="1"/>
</dbReference>
<dbReference type="InParanoid" id="A0A0C3GE80"/>
<feature type="domain" description="N-terminal Ras-GEF" evidence="5">
    <location>
        <begin position="570"/>
        <end position="699"/>
    </location>
</feature>
<dbReference type="InterPro" id="IPR000651">
    <property type="entry name" value="Ras-like_Gua-exchang_fac_N"/>
</dbReference>
<dbReference type="GO" id="GO:0005886">
    <property type="term" value="C:plasma membrane"/>
    <property type="evidence" value="ECO:0007669"/>
    <property type="project" value="TreeGrafter"/>
</dbReference>
<evidence type="ECO:0000256" key="1">
    <source>
        <dbReference type="ARBA" id="ARBA00022658"/>
    </source>
</evidence>
<evidence type="ECO:0000313" key="6">
    <source>
        <dbReference type="EMBL" id="KIM89994.1"/>
    </source>
</evidence>
<dbReference type="SMART" id="SM00147">
    <property type="entry name" value="RasGEF"/>
    <property type="match status" value="1"/>
</dbReference>
<feature type="region of interest" description="Disordered" evidence="3">
    <location>
        <begin position="214"/>
        <end position="284"/>
    </location>
</feature>
<feature type="region of interest" description="Disordered" evidence="3">
    <location>
        <begin position="522"/>
        <end position="569"/>
    </location>
</feature>
<feature type="compositionally biased region" description="Low complexity" evidence="3">
    <location>
        <begin position="46"/>
        <end position="55"/>
    </location>
</feature>
<feature type="region of interest" description="Disordered" evidence="3">
    <location>
        <begin position="1246"/>
        <end position="1268"/>
    </location>
</feature>
<evidence type="ECO:0000256" key="2">
    <source>
        <dbReference type="PROSITE-ProRule" id="PRU00168"/>
    </source>
</evidence>
<dbReference type="InterPro" id="IPR001895">
    <property type="entry name" value="RASGEF_cat_dom"/>
</dbReference>
<feature type="region of interest" description="Disordered" evidence="3">
    <location>
        <begin position="1038"/>
        <end position="1060"/>
    </location>
</feature>
<evidence type="ECO:0000256" key="3">
    <source>
        <dbReference type="SAM" id="MobiDB-lite"/>
    </source>
</evidence>
<dbReference type="GO" id="GO:0005085">
    <property type="term" value="F:guanyl-nucleotide exchange factor activity"/>
    <property type="evidence" value="ECO:0007669"/>
    <property type="project" value="UniProtKB-KW"/>
</dbReference>
<dbReference type="Gene3D" id="1.10.840.10">
    <property type="entry name" value="Ras guanine-nucleotide exchange factors catalytic domain"/>
    <property type="match status" value="1"/>
</dbReference>
<feature type="compositionally biased region" description="Polar residues" evidence="3">
    <location>
        <begin position="1246"/>
        <end position="1255"/>
    </location>
</feature>
<dbReference type="InterPro" id="IPR008937">
    <property type="entry name" value="Ras-like_GEF"/>
</dbReference>
<dbReference type="Pfam" id="PF00617">
    <property type="entry name" value="RasGEF"/>
    <property type="match status" value="1"/>
</dbReference>
<evidence type="ECO:0000259" key="4">
    <source>
        <dbReference type="PROSITE" id="PS50009"/>
    </source>
</evidence>
<feature type="compositionally biased region" description="Polar residues" evidence="3">
    <location>
        <begin position="1283"/>
        <end position="1298"/>
    </location>
</feature>
<evidence type="ECO:0000259" key="5">
    <source>
        <dbReference type="PROSITE" id="PS50212"/>
    </source>
</evidence>
<dbReference type="InterPro" id="IPR036964">
    <property type="entry name" value="RASGEF_cat_dom_sf"/>
</dbReference>
<protein>
    <recommendedName>
        <fullName evidence="8">Ras GEF</fullName>
    </recommendedName>
</protein>
<keyword evidence="7" id="KW-1185">Reference proteome</keyword>
<accession>A0A0C3GE80</accession>
<reference evidence="7" key="2">
    <citation type="submission" date="2015-01" db="EMBL/GenBank/DDBJ databases">
        <title>Evolutionary Origins and Diversification of the Mycorrhizal Mutualists.</title>
        <authorList>
            <consortium name="DOE Joint Genome Institute"/>
            <consortium name="Mycorrhizal Genomics Consortium"/>
            <person name="Kohler A."/>
            <person name="Kuo A."/>
            <person name="Nagy L.G."/>
            <person name="Floudas D."/>
            <person name="Copeland A."/>
            <person name="Barry K.W."/>
            <person name="Cichocki N."/>
            <person name="Veneault-Fourrey C."/>
            <person name="LaButti K."/>
            <person name="Lindquist E.A."/>
            <person name="Lipzen A."/>
            <person name="Lundell T."/>
            <person name="Morin E."/>
            <person name="Murat C."/>
            <person name="Riley R."/>
            <person name="Ohm R."/>
            <person name="Sun H."/>
            <person name="Tunlid A."/>
            <person name="Henrissat B."/>
            <person name="Grigoriev I.V."/>
            <person name="Hibbett D.S."/>
            <person name="Martin F."/>
        </authorList>
    </citation>
    <scope>NUCLEOTIDE SEQUENCE [LARGE SCALE GENOMIC DNA]</scope>
    <source>
        <strain evidence="7">F 1598</strain>
    </source>
</reference>
<reference evidence="6 7" key="1">
    <citation type="submission" date="2014-04" db="EMBL/GenBank/DDBJ databases">
        <authorList>
            <consortium name="DOE Joint Genome Institute"/>
            <person name="Kuo A."/>
            <person name="Tarkka M."/>
            <person name="Buscot F."/>
            <person name="Kohler A."/>
            <person name="Nagy L.G."/>
            <person name="Floudas D."/>
            <person name="Copeland A."/>
            <person name="Barry K.W."/>
            <person name="Cichocki N."/>
            <person name="Veneault-Fourrey C."/>
            <person name="LaButti K."/>
            <person name="Lindquist E.A."/>
            <person name="Lipzen A."/>
            <person name="Lundell T."/>
            <person name="Morin E."/>
            <person name="Murat C."/>
            <person name="Sun H."/>
            <person name="Tunlid A."/>
            <person name="Henrissat B."/>
            <person name="Grigoriev I.V."/>
            <person name="Hibbett D.S."/>
            <person name="Martin F."/>
            <person name="Nordberg H.P."/>
            <person name="Cantor M.N."/>
            <person name="Hua S.X."/>
        </authorList>
    </citation>
    <scope>NUCLEOTIDE SEQUENCE [LARGE SCALE GENOMIC DNA]</scope>
    <source>
        <strain evidence="6 7">F 1598</strain>
    </source>
</reference>
<feature type="region of interest" description="Disordered" evidence="3">
    <location>
        <begin position="437"/>
        <end position="458"/>
    </location>
</feature>
<gene>
    <name evidence="6" type="ORF">PILCRDRAFT_812789</name>
</gene>
<dbReference type="CDD" id="cd06224">
    <property type="entry name" value="REM"/>
    <property type="match status" value="1"/>
</dbReference>
<dbReference type="PROSITE" id="PS50212">
    <property type="entry name" value="RASGEF_NTER"/>
    <property type="match status" value="1"/>
</dbReference>
<feature type="compositionally biased region" description="Polar residues" evidence="3">
    <location>
        <begin position="24"/>
        <end position="45"/>
    </location>
</feature>
<sequence>MPSQMPNLDGLHENGAGPSIPIASASQNVTLSPTSPVSTHDMTPTSPSSLQSSLSLSSVDSNASQFLLPIPTPSANRSQASFAYSDFSKSDPEGPPFGALPPEIASADIAIAPDGSFVETSSGPAARELKRRYDQYLGVGMEIRSPYAITAFVNQHGKQMYRVGNRELSAPAASSAVESRLSVPNISDSAHLQAPRANRRSRMSVHAFIPPSFKSVMTQQPPTSAIGSQDSMASATPRSKLRKTRSIPDMFNGSSYSSSSVNLSGPEAGPSTFTGRAHSHSVTGADMPRLPAAMVDVGRAPNGDIFGDVMRWTGTIHPSLPSGSGSARFARGHMARADGPALEHTHPPRVFPQPFGPLVAFELPSRKPAADYLTMPHMLREVQSFESGLTARVGDLEPRVLHKPESPLSTPLELNIEDHSTESTPHASFIPIIKEPTLEPEPDAEPPDSSGLTPLPETSMYSRYSTDVFDVLQTYSGLPLLDRMDDNTVIKMSYQPNDTATPRDDPRFVLWGETKVLEPDDLSVSQGSRTDLSSSAHSSLASRRKSSRTGKTGSVSVDPPTLRAPPEENSQRVLAAATIERWIAQLTSDLNYDELLNFFLTYRTYISAVDLCHLLICRFHWALGKKSSSHDEMVRRIVRVRTFVAIRYWLLTFFNVDFLPNRELRLSLAGWLNALIRDPILKSHSDGLSIVRKLIKVVKDCKEAHTRKGKSPAKQSTNTASKMRSTVSHVLGDKFAQATYKDADSDVDLDFLPDEEKSPNTMGGFQSDSVNAHLSAVHDGTGLSSIPKPALVPSASAAILQRPLPLNILQQSRALISGGEMPFLQSSMSLPVHHHTPLSRVFVKTIGRLGHWKRVLNSRHAAQPPPEGSAGVSAFDLELNAEGDLLAVRGGVEQYLKIIEQQPPPVRVSAPTPPPPVLPYSGSERGVSHTTSVSEARSSTVVGDDPPLDYTDNRSIQPKPVTEASEAVTIECEKSTPSVSPAKAFKKSHARSSSGSSSDSSFGSPIRSKSIPPSIAELAPERSPWGFDVVSIDDLDLSDTSSDIHGEVPAPPGLKKPPRKLPLRRDFEFVPRSRESVSSMGITSHQSVVSEASIASGGEAEIMVGGVFQQWQLNAIVDSLSDNEESGDIDATLRRLEGQINPQKQQEKVSKVDGWVKTIQERMAAGDYTNEPPRFLDEEGAEDGEPDIGDDTSSAHWSEYNDNEDSTGPVNSISQGPSSRNSQESVVLTTPSATVFAMPMADQNNQAVSNATSPASPHRPPIARPSPEDAVPLEILQGRVPSRPSTSHGPSSNSASPLTQTANLLSAIPKFVHNRIHRSWILSYKAQTIVEHFSMIDRELFMGVKFEELVLDDWMSCEEVNILDWTQFLKDRARWKAESRWAHKTSALAAVRARFNLVAHFTLSEVVLTHPHERAHVVKKFIRVAWKAYCLSNYNTLVAIMAGLQSEWVTKVMRNLWGRVGTWENRVFDDLRAWTDAKDDFKFVRQAVTAMIDAKPINVRSHAASVVSTGTTDGLSSKSKATSDGKPINPPGCIPFIGVYLSQLYRHSKLPDLIDPTAPNEMVGVDPETGNFDAPAHAEVFSDLAPLPPSMQLEPLINVHKQRLIADVIKLLVAGQHLASRVQYPVDKKVFQKCLKIRGLSSEMLLRAQAMYE</sequence>
<organism evidence="6 7">
    <name type="scientific">Piloderma croceum (strain F 1598)</name>
    <dbReference type="NCBI Taxonomy" id="765440"/>
    <lineage>
        <taxon>Eukaryota</taxon>
        <taxon>Fungi</taxon>
        <taxon>Dikarya</taxon>
        <taxon>Basidiomycota</taxon>
        <taxon>Agaricomycotina</taxon>
        <taxon>Agaricomycetes</taxon>
        <taxon>Agaricomycetidae</taxon>
        <taxon>Atheliales</taxon>
        <taxon>Atheliaceae</taxon>
        <taxon>Piloderma</taxon>
    </lineage>
</organism>
<dbReference type="HOGENOM" id="CLU_000992_0_0_1"/>
<feature type="compositionally biased region" description="Acidic residues" evidence="3">
    <location>
        <begin position="1178"/>
        <end position="1190"/>
    </location>
</feature>
<feature type="compositionally biased region" description="Pro residues" evidence="3">
    <location>
        <begin position="904"/>
        <end position="918"/>
    </location>
</feature>
<feature type="compositionally biased region" description="Polar residues" evidence="3">
    <location>
        <begin position="1206"/>
        <end position="1228"/>
    </location>
</feature>
<feature type="compositionally biased region" description="Polar residues" evidence="3">
    <location>
        <begin position="215"/>
        <end position="237"/>
    </location>
</feature>
<dbReference type="SMART" id="SM00229">
    <property type="entry name" value="RasGEFN"/>
    <property type="match status" value="1"/>
</dbReference>
<dbReference type="PROSITE" id="PS50009">
    <property type="entry name" value="RASGEF_CAT"/>
    <property type="match status" value="1"/>
</dbReference>
<feature type="region of interest" description="Disordered" evidence="3">
    <location>
        <begin position="1"/>
        <end position="55"/>
    </location>
</feature>
<feature type="compositionally biased region" description="Low complexity" evidence="3">
    <location>
        <begin position="992"/>
        <end position="1009"/>
    </location>
</feature>
<evidence type="ECO:0008006" key="8">
    <source>
        <dbReference type="Google" id="ProtNLM"/>
    </source>
</evidence>
<feature type="region of interest" description="Disordered" evidence="3">
    <location>
        <begin position="904"/>
        <end position="1009"/>
    </location>
</feature>
<keyword evidence="1 2" id="KW-0344">Guanine-nucleotide releasing factor</keyword>
<dbReference type="EMBL" id="KN832974">
    <property type="protein sequence ID" value="KIM89994.1"/>
    <property type="molecule type" value="Genomic_DNA"/>
</dbReference>
<dbReference type="Gene3D" id="1.20.870.10">
    <property type="entry name" value="Son of sevenless (SoS) protein Chain: S domain 1"/>
    <property type="match status" value="1"/>
</dbReference>
<feature type="region of interest" description="Disordered" evidence="3">
    <location>
        <begin position="1279"/>
        <end position="1298"/>
    </location>
</feature>
<dbReference type="InterPro" id="IPR023578">
    <property type="entry name" value="Ras_GEF_dom_sf"/>
</dbReference>
<dbReference type="PANTHER" id="PTHR23113">
    <property type="entry name" value="GUANINE NUCLEOTIDE EXCHANGE FACTOR"/>
    <property type="match status" value="1"/>
</dbReference>
<dbReference type="PANTHER" id="PTHR23113:SF363">
    <property type="entry name" value="PROTEIN SON OF SEVENLESS"/>
    <property type="match status" value="1"/>
</dbReference>
<feature type="region of interest" description="Disordered" evidence="3">
    <location>
        <begin position="1163"/>
        <end position="1228"/>
    </location>
</feature>
<dbReference type="GO" id="GO:0007265">
    <property type="term" value="P:Ras protein signal transduction"/>
    <property type="evidence" value="ECO:0007669"/>
    <property type="project" value="TreeGrafter"/>
</dbReference>